<accession>A0A419Q212</accession>
<name>A0A419Q212_CLOSI</name>
<evidence type="ECO:0000313" key="3">
    <source>
        <dbReference type="Proteomes" id="UP000286415"/>
    </source>
</evidence>
<reference evidence="2 3" key="2">
    <citation type="journal article" date="2021" name="Genomics">
        <title>High-quality reference genome for Clonorchis sinensis.</title>
        <authorList>
            <person name="Young N.D."/>
            <person name="Stroehlein A.J."/>
            <person name="Kinkar L."/>
            <person name="Wang T."/>
            <person name="Sohn W.M."/>
            <person name="Chang B.C.H."/>
            <person name="Kaur P."/>
            <person name="Weisz D."/>
            <person name="Dudchenko O."/>
            <person name="Aiden E.L."/>
            <person name="Korhonen P.K."/>
            <person name="Gasser R.B."/>
        </authorList>
    </citation>
    <scope>NUCLEOTIDE SEQUENCE [LARGE SCALE GENOMIC DNA]</scope>
    <source>
        <strain evidence="2">Cs-k2</strain>
    </source>
</reference>
<proteinExistence type="predicted"/>
<sequence>MNRTVCKETQQQNSNTFDTKSTSLAEVLAKFPLRRPLYTNEASALCYQILGQLREHLSEKPPKVGVDHLQYPTLANILVTEDGFAYVRPLTNKKPGFQSSQDWLAAFSQTLRSHTQSTDSKDSETFQALVDNLCSENFTYNQLKERIVVWQRTCLYLSSLGIQNRRDIDKMLQGLHQRSSQAQSYRILSGEVKKLEEKQITRGSLTRKSDGSPVMDSKPASCVGKVGGLDEREAFKCWTEKWQHVNAEYLARQVTRQGPAANTGYTGKLRVTTKSLSIPEFPTSVDTRSSKQNTQAPLPENSVEASNFRRCTEQNIVDDNSFSHMDTLKAMYSNFISRPLILLRQSLRDSRNQPHSMRAPHECETLSQLQHLLRSSSDHRPSKVVKRPLNECHV</sequence>
<organism evidence="2 3">
    <name type="scientific">Clonorchis sinensis</name>
    <name type="common">Chinese liver fluke</name>
    <dbReference type="NCBI Taxonomy" id="79923"/>
    <lineage>
        <taxon>Eukaryota</taxon>
        <taxon>Metazoa</taxon>
        <taxon>Spiralia</taxon>
        <taxon>Lophotrochozoa</taxon>
        <taxon>Platyhelminthes</taxon>
        <taxon>Trematoda</taxon>
        <taxon>Digenea</taxon>
        <taxon>Opisthorchiida</taxon>
        <taxon>Opisthorchiata</taxon>
        <taxon>Opisthorchiidae</taxon>
        <taxon>Clonorchis</taxon>
    </lineage>
</organism>
<dbReference type="OrthoDB" id="6254358at2759"/>
<dbReference type="Proteomes" id="UP000286415">
    <property type="component" value="Unassembled WGS sequence"/>
</dbReference>
<feature type="compositionally biased region" description="Polar residues" evidence="1">
    <location>
        <begin position="284"/>
        <end position="296"/>
    </location>
</feature>
<dbReference type="AlphaFoldDB" id="A0A419Q212"/>
<comment type="caution">
    <text evidence="2">The sequence shown here is derived from an EMBL/GenBank/DDBJ whole genome shotgun (WGS) entry which is preliminary data.</text>
</comment>
<evidence type="ECO:0000256" key="1">
    <source>
        <dbReference type="SAM" id="MobiDB-lite"/>
    </source>
</evidence>
<evidence type="ECO:0000313" key="2">
    <source>
        <dbReference type="EMBL" id="KAG5444107.1"/>
    </source>
</evidence>
<reference evidence="2 3" key="1">
    <citation type="journal article" date="2018" name="Biotechnol. Adv.">
        <title>Improved genomic resources and new bioinformatic workflow for the carcinogenic parasite Clonorchis sinensis: Biotechnological implications.</title>
        <authorList>
            <person name="Wang D."/>
            <person name="Korhonen P.K."/>
            <person name="Gasser R.B."/>
            <person name="Young N.D."/>
        </authorList>
    </citation>
    <scope>NUCLEOTIDE SEQUENCE [LARGE SCALE GENOMIC DNA]</scope>
    <source>
        <strain evidence="2">Cs-k2</strain>
    </source>
</reference>
<keyword evidence="3" id="KW-1185">Reference proteome</keyword>
<dbReference type="InParanoid" id="A0A419Q212"/>
<dbReference type="EMBL" id="NIRI02000056">
    <property type="protein sequence ID" value="KAG5444107.1"/>
    <property type="molecule type" value="Genomic_DNA"/>
</dbReference>
<feature type="region of interest" description="Disordered" evidence="1">
    <location>
        <begin position="280"/>
        <end position="305"/>
    </location>
</feature>
<gene>
    <name evidence="2" type="ORF">CSKR_104204</name>
</gene>
<protein>
    <submittedName>
        <fullName evidence="2">Uncharacterized protein</fullName>
    </submittedName>
</protein>